<proteinExistence type="predicted"/>
<dbReference type="GeneID" id="8620040"/>
<feature type="disulfide bond" evidence="1">
    <location>
        <begin position="859"/>
        <end position="869"/>
    </location>
</feature>
<dbReference type="InterPro" id="IPR000742">
    <property type="entry name" value="EGF"/>
</dbReference>
<dbReference type="Gene3D" id="2.10.25.10">
    <property type="entry name" value="Laminin"/>
    <property type="match status" value="2"/>
</dbReference>
<dbReference type="KEGG" id="ddi:DDB_G0275789"/>
<dbReference type="InterPro" id="IPR053331">
    <property type="entry name" value="EGF-like_comC"/>
</dbReference>
<dbReference type="PANTHER" id="PTHR24032:SF18">
    <property type="entry name" value="EGF-LIKE DOMAIN-CONTAINING PROTEIN"/>
    <property type="match status" value="1"/>
</dbReference>
<dbReference type="eggNOG" id="KOG1225">
    <property type="taxonomic scope" value="Eukaryota"/>
</dbReference>
<dbReference type="InParanoid" id="Q553F8"/>
<dbReference type="PANTHER" id="PTHR24032">
    <property type="entry name" value="EGF-LIKE DOMAIN-CONTAINING PROTEIN-RELATED-RELATED"/>
    <property type="match status" value="1"/>
</dbReference>
<feature type="domain" description="EGF-like" evidence="4">
    <location>
        <begin position="738"/>
        <end position="773"/>
    </location>
</feature>
<accession>Q553F8</accession>
<feature type="disulfide bond" evidence="1">
    <location>
        <begin position="878"/>
        <end position="887"/>
    </location>
</feature>
<dbReference type="Pfam" id="PF24142">
    <property type="entry name" value="Beta-sand_ComC_1st"/>
    <property type="match status" value="1"/>
</dbReference>
<evidence type="ECO:0000256" key="3">
    <source>
        <dbReference type="SAM" id="SignalP"/>
    </source>
</evidence>
<dbReference type="InterPro" id="IPR054484">
    <property type="entry name" value="ComC_SSD"/>
</dbReference>
<feature type="chain" id="PRO_5004250411" description="EGF-like domain-containing protein" evidence="3">
    <location>
        <begin position="20"/>
        <end position="1186"/>
    </location>
</feature>
<name>Q553F8_DICDI</name>
<sequence>MKLIFLILISLLFIYLTESQTLEPGEYNCLSAIAEKYNPTGWLKQEGSNYTFCTYSGISCDVNGRVEKLQISGSGGKTNKFSQSDLSCATYFKQLDIKYLDIDPGLIFYKFGSCNIVSYSATNGPQQINQPLPSYEEFTLFSLNLNNSIIKTSYLCNVKNLKIYGSGYVNFISDGVNSCNGNNNLNQILIWANNYPDYSYFKDNLKSITMSFGLGFEKDSINNFSKIYAPTVEINHWITQETTPFYASENFNIKSLSMKGSFEKQSSIIDLRPNVNYEKVNIYVYGFQFNVDGKLPIIVGNNVEFMFTNGNITSLPSLKTFGDSSHRVMINSTISVSTVLPIYDGTGLSYDLSLNRFTGTIDPSWCNTEVNFRLNSLSGSIPSCFSCYFNSTSTSDGYLPDMYNRFAGNQFTTQQLNKFIACTTFRPLVKVLNKTAISVQGIDIGFDTSNWLVNGSIGFQKTIPIRVGSEYHCSLSSGSFVGVDYFSVLFILPNNNLYTFATNPKKEPNPNFVVLESSRLKIKGTFFSSYINYINQNVTLGSTLSTCIIKSGDFFSIECSAPESISGKTTVAIGTGSLRRRVIANLQDGLVNNKTCPNDCTSDTNGVCDLTTGNCLCELGFVYSDCSGIDCGFYCNNGFCDFLNGYCSCNTGYTGINCNISMIGCPSTDSEECSSNGICDYTTGSCSCNLGYQGMDCSIKVLTCPIGLNMQICSGFGFCNNMTGLCVCEMGRASSDCSGFECIPNDCYSRGRCDFTVGNCTCFDKQWLGENCSIPYQYISSISPSTTDGGLAIIYGLFGEVHDGLSVKLDGIDCNITNYSSDEISFIAPPGTSKKSLSLSQNGITIYEEYRYENKLQLCPTNCSRNGICNSSNGECNCNNGYSGFDCSIHSGNGNGNPTNTTIDPSTGSTVITNKDINFNIFFKSISEIDYNGKIVKEYPLQNNWEINSNSNQRYQLVQSIQDNGTCTITSIIEEITNSNGKEFIFADTTFTLEKGSIKFTISINNYTYENNLNTLQLKLVSLIGDNNDDDNENSSNCNKNQTEIETNDNQEGKLNFNYIKISKDNRILVGRFINKLVSNGRSTFLSTTITNDTQSSVIVSLNLPHCKDCLIDPDFSLVITSDFKSNCGDDDSKNNWVIPTAVVISVAGTAIIAGALLFYYRKKFVDGKLQKQLKQLKMNKQKTKN</sequence>
<dbReference type="HOGENOM" id="CLU_003793_0_0_1"/>
<dbReference type="InterPro" id="IPR057015">
    <property type="entry name" value="B-sand_ComC_2nd"/>
</dbReference>
<evidence type="ECO:0000259" key="4">
    <source>
        <dbReference type="PROSITE" id="PS50026"/>
    </source>
</evidence>
<comment type="caution">
    <text evidence="1">Lacks conserved residue(s) required for the propagation of feature annotation.</text>
</comment>
<evidence type="ECO:0000313" key="5">
    <source>
        <dbReference type="EMBL" id="EAL69645.1"/>
    </source>
</evidence>
<dbReference type="dictyBase" id="DDB_G0275789"/>
<keyword evidence="1" id="KW-0245">EGF-like domain</keyword>
<dbReference type="VEuPathDB" id="AmoebaDB:DDB_G0275789"/>
<protein>
    <recommendedName>
        <fullName evidence="4">EGF-like domain-containing protein</fullName>
    </recommendedName>
</protein>
<dbReference type="PROSITE" id="PS00022">
    <property type="entry name" value="EGF_1"/>
    <property type="match status" value="3"/>
</dbReference>
<dbReference type="Proteomes" id="UP000002195">
    <property type="component" value="Unassembled WGS sequence"/>
</dbReference>
<keyword evidence="3" id="KW-0732">Signal</keyword>
<dbReference type="Pfam" id="PF24143">
    <property type="entry name" value="Beta-sand_ComC_2nd"/>
    <property type="match status" value="1"/>
</dbReference>
<dbReference type="PROSITE" id="PS01186">
    <property type="entry name" value="EGF_2"/>
    <property type="match status" value="3"/>
</dbReference>
<dbReference type="Pfam" id="PF22933">
    <property type="entry name" value="ComC_SSD"/>
    <property type="match status" value="1"/>
</dbReference>
<dbReference type="InterPro" id="IPR057013">
    <property type="entry name" value="LRR_ComC"/>
</dbReference>
<feature type="transmembrane region" description="Helical" evidence="2">
    <location>
        <begin position="1137"/>
        <end position="1161"/>
    </location>
</feature>
<evidence type="ECO:0000256" key="1">
    <source>
        <dbReference type="PROSITE-ProRule" id="PRU00076"/>
    </source>
</evidence>
<evidence type="ECO:0000313" key="6">
    <source>
        <dbReference type="Proteomes" id="UP000002195"/>
    </source>
</evidence>
<evidence type="ECO:0000256" key="2">
    <source>
        <dbReference type="SAM" id="Phobius"/>
    </source>
</evidence>
<reference evidence="5 6" key="1">
    <citation type="journal article" date="2005" name="Nature">
        <title>The genome of the social amoeba Dictyostelium discoideum.</title>
        <authorList>
            <consortium name="The Dictyostelium discoideum Sequencing Consortium"/>
            <person name="Eichinger L."/>
            <person name="Pachebat J.A."/>
            <person name="Glockner G."/>
            <person name="Rajandream M.A."/>
            <person name="Sucgang R."/>
            <person name="Berriman M."/>
            <person name="Song J."/>
            <person name="Olsen R."/>
            <person name="Szafranski K."/>
            <person name="Xu Q."/>
            <person name="Tunggal B."/>
            <person name="Kummerfeld S."/>
            <person name="Madera M."/>
            <person name="Konfortov B.A."/>
            <person name="Rivero F."/>
            <person name="Bankier A.T."/>
            <person name="Lehmann R."/>
            <person name="Hamlin N."/>
            <person name="Davies R."/>
            <person name="Gaudet P."/>
            <person name="Fey P."/>
            <person name="Pilcher K."/>
            <person name="Chen G."/>
            <person name="Saunders D."/>
            <person name="Sodergren E."/>
            <person name="Davis P."/>
            <person name="Kerhornou A."/>
            <person name="Nie X."/>
            <person name="Hall N."/>
            <person name="Anjard C."/>
            <person name="Hemphill L."/>
            <person name="Bason N."/>
            <person name="Farbrother P."/>
            <person name="Desany B."/>
            <person name="Just E."/>
            <person name="Morio T."/>
            <person name="Rost R."/>
            <person name="Churcher C."/>
            <person name="Cooper J."/>
            <person name="Haydock S."/>
            <person name="van Driessche N."/>
            <person name="Cronin A."/>
            <person name="Goodhead I."/>
            <person name="Muzny D."/>
            <person name="Mourier T."/>
            <person name="Pain A."/>
            <person name="Lu M."/>
            <person name="Harper D."/>
            <person name="Lindsay R."/>
            <person name="Hauser H."/>
            <person name="James K."/>
            <person name="Quiles M."/>
            <person name="Madan Babu M."/>
            <person name="Saito T."/>
            <person name="Buchrieser C."/>
            <person name="Wardroper A."/>
            <person name="Felder M."/>
            <person name="Thangavelu M."/>
            <person name="Johnson D."/>
            <person name="Knights A."/>
            <person name="Loulseged H."/>
            <person name="Mungall K."/>
            <person name="Oliver K."/>
            <person name="Price C."/>
            <person name="Quail M.A."/>
            <person name="Urushihara H."/>
            <person name="Hernandez J."/>
            <person name="Rabbinowitsch E."/>
            <person name="Steffen D."/>
            <person name="Sanders M."/>
            <person name="Ma J."/>
            <person name="Kohara Y."/>
            <person name="Sharp S."/>
            <person name="Simmonds M."/>
            <person name="Spiegler S."/>
            <person name="Tivey A."/>
            <person name="Sugano S."/>
            <person name="White B."/>
            <person name="Walker D."/>
            <person name="Woodward J."/>
            <person name="Winckler T."/>
            <person name="Tanaka Y."/>
            <person name="Shaulsky G."/>
            <person name="Schleicher M."/>
            <person name="Weinstock G."/>
            <person name="Rosenthal A."/>
            <person name="Cox E.C."/>
            <person name="Chisholm R.L."/>
            <person name="Gibbs R."/>
            <person name="Loomis W.F."/>
            <person name="Platzer M."/>
            <person name="Kay R.R."/>
            <person name="Williams J."/>
            <person name="Dear P.H."/>
            <person name="Noegel A.A."/>
            <person name="Barrell B."/>
            <person name="Kuspa A."/>
        </authorList>
    </citation>
    <scope>NUCLEOTIDE SEQUENCE [LARGE SCALE GENOMIC DNA]</scope>
    <source>
        <strain evidence="5 6">AX4</strain>
    </source>
</reference>
<dbReference type="AlphaFoldDB" id="Q553F8"/>
<dbReference type="Pfam" id="PF23106">
    <property type="entry name" value="EGF_Teneurin"/>
    <property type="match status" value="1"/>
</dbReference>
<keyword evidence="1" id="KW-1015">Disulfide bond</keyword>
<comment type="caution">
    <text evidence="5">The sequence shown here is derived from an EMBL/GenBank/DDBJ whole genome shotgun (WGS) entry which is preliminary data.</text>
</comment>
<feature type="domain" description="EGF-like" evidence="4">
    <location>
        <begin position="855"/>
        <end position="888"/>
    </location>
</feature>
<dbReference type="InterPro" id="IPR057014">
    <property type="entry name" value="B-sand_ComC_1st"/>
</dbReference>
<keyword evidence="2" id="KW-0812">Transmembrane</keyword>
<keyword evidence="2" id="KW-1133">Transmembrane helix</keyword>
<dbReference type="Pfam" id="PF24141">
    <property type="entry name" value="LRR_ComC"/>
    <property type="match status" value="1"/>
</dbReference>
<gene>
    <name evidence="5" type="ORF">DDB_G0275789</name>
</gene>
<feature type="domain" description="EGF-like" evidence="4">
    <location>
        <begin position="661"/>
        <end position="698"/>
    </location>
</feature>
<organism evidence="5 6">
    <name type="scientific">Dictyostelium discoideum</name>
    <name type="common">Social amoeba</name>
    <dbReference type="NCBI Taxonomy" id="44689"/>
    <lineage>
        <taxon>Eukaryota</taxon>
        <taxon>Amoebozoa</taxon>
        <taxon>Evosea</taxon>
        <taxon>Eumycetozoa</taxon>
        <taxon>Dictyostelia</taxon>
        <taxon>Dictyosteliales</taxon>
        <taxon>Dictyosteliaceae</taxon>
        <taxon>Dictyostelium</taxon>
    </lineage>
</organism>
<dbReference type="PaxDb" id="44689-DDB0202521"/>
<dbReference type="RefSeq" id="XP_643455.1">
    <property type="nucleotide sequence ID" value="XM_638363.1"/>
</dbReference>
<dbReference type="SMART" id="SM00181">
    <property type="entry name" value="EGF"/>
    <property type="match status" value="5"/>
</dbReference>
<dbReference type="EMBL" id="AAFI02000013">
    <property type="protein sequence ID" value="EAL69645.1"/>
    <property type="molecule type" value="Genomic_DNA"/>
</dbReference>
<feature type="signal peptide" evidence="3">
    <location>
        <begin position="1"/>
        <end position="19"/>
    </location>
</feature>
<feature type="disulfide bond" evidence="1">
    <location>
        <begin position="688"/>
        <end position="697"/>
    </location>
</feature>
<dbReference type="PROSITE" id="PS50026">
    <property type="entry name" value="EGF_3"/>
    <property type="match status" value="3"/>
</dbReference>
<dbReference type="PRINTS" id="PR00011">
    <property type="entry name" value="EGFLAMININ"/>
</dbReference>
<keyword evidence="6" id="KW-1185">Reference proteome</keyword>
<keyword evidence="2" id="KW-0472">Membrane</keyword>